<dbReference type="InterPro" id="IPR056854">
    <property type="entry name" value="ALN_composite"/>
</dbReference>
<dbReference type="GO" id="GO:0004038">
    <property type="term" value="F:allantoinase activity"/>
    <property type="evidence" value="ECO:0007669"/>
    <property type="project" value="TreeGrafter"/>
</dbReference>
<evidence type="ECO:0000313" key="3">
    <source>
        <dbReference type="EMBL" id="CAI9783826.1"/>
    </source>
</evidence>
<reference evidence="3" key="1">
    <citation type="submission" date="2023-05" db="EMBL/GenBank/DDBJ databases">
        <authorList>
            <person name="Huff M."/>
        </authorList>
    </citation>
    <scope>NUCLEOTIDE SEQUENCE</scope>
</reference>
<feature type="domain" description="Allantoinase composite" evidence="2">
    <location>
        <begin position="96"/>
        <end position="150"/>
    </location>
</feature>
<gene>
    <name evidence="3" type="ORF">FPE_LOCUS31256</name>
</gene>
<dbReference type="GO" id="GO:0005737">
    <property type="term" value="C:cytoplasm"/>
    <property type="evidence" value="ECO:0007669"/>
    <property type="project" value="TreeGrafter"/>
</dbReference>
<keyword evidence="4" id="KW-1185">Reference proteome</keyword>
<dbReference type="SUPFAM" id="SSF51556">
    <property type="entry name" value="Metallo-dependent hydrolases"/>
    <property type="match status" value="1"/>
</dbReference>
<evidence type="ECO:0000259" key="1">
    <source>
        <dbReference type="Pfam" id="PF01979"/>
    </source>
</evidence>
<dbReference type="Pfam" id="PF24890">
    <property type="entry name" value="ALN_composite"/>
    <property type="match status" value="1"/>
</dbReference>
<dbReference type="Gene3D" id="3.20.20.140">
    <property type="entry name" value="Metal-dependent hydrolases"/>
    <property type="match status" value="1"/>
</dbReference>
<dbReference type="SUPFAM" id="SSF51338">
    <property type="entry name" value="Composite domain of metallo-dependent hydrolases"/>
    <property type="match status" value="1"/>
</dbReference>
<dbReference type="EMBL" id="OU503055">
    <property type="protein sequence ID" value="CAI9783826.1"/>
    <property type="molecule type" value="Genomic_DNA"/>
</dbReference>
<proteinExistence type="predicted"/>
<dbReference type="GO" id="GO:0006145">
    <property type="term" value="P:purine nucleobase catabolic process"/>
    <property type="evidence" value="ECO:0007669"/>
    <property type="project" value="TreeGrafter"/>
</dbReference>
<dbReference type="PANTHER" id="PTHR43668:SF2">
    <property type="entry name" value="ALLANTOINASE"/>
    <property type="match status" value="1"/>
</dbReference>
<name>A0AAD2A997_9LAMI</name>
<dbReference type="InterPro" id="IPR006680">
    <property type="entry name" value="Amidohydro-rel"/>
</dbReference>
<dbReference type="AlphaFoldDB" id="A0AAD2A997"/>
<evidence type="ECO:0008006" key="5">
    <source>
        <dbReference type="Google" id="ProtNLM"/>
    </source>
</evidence>
<evidence type="ECO:0000313" key="4">
    <source>
        <dbReference type="Proteomes" id="UP000834106"/>
    </source>
</evidence>
<dbReference type="Gene3D" id="2.30.40.10">
    <property type="entry name" value="Urease, subunit C, domain 1"/>
    <property type="match status" value="1"/>
</dbReference>
<evidence type="ECO:0000259" key="2">
    <source>
        <dbReference type="Pfam" id="PF24890"/>
    </source>
</evidence>
<dbReference type="Pfam" id="PF01979">
    <property type="entry name" value="Amidohydro_1"/>
    <property type="match status" value="1"/>
</dbReference>
<dbReference type="Proteomes" id="UP000834106">
    <property type="component" value="Chromosome 20"/>
</dbReference>
<feature type="domain" description="Amidohydrolase-related" evidence="1">
    <location>
        <begin position="151"/>
        <end position="228"/>
    </location>
</feature>
<accession>A0AAD2A997</accession>
<dbReference type="PANTHER" id="PTHR43668">
    <property type="entry name" value="ALLANTOINASE"/>
    <property type="match status" value="1"/>
</dbReference>
<protein>
    <recommendedName>
        <fullName evidence="5">Allantoinase</fullName>
    </recommendedName>
</protein>
<dbReference type="InterPro" id="IPR032466">
    <property type="entry name" value="Metal_Hydrolase"/>
</dbReference>
<dbReference type="InterPro" id="IPR050138">
    <property type="entry name" value="DHOase/Allantoinase_Hydrolase"/>
</dbReference>
<dbReference type="InterPro" id="IPR011059">
    <property type="entry name" value="Metal-dep_hydrolase_composite"/>
</dbReference>
<sequence>MIGMETIVGKSSLASGGQPTRLLLTTTSNFFVGQRNLALRDAILFLMAAQDNSLTEYQEEIQRMYNHRVTISITVLAAVLYFDINPQAITTKCSIIPYKHYWIASKRIVTPKGVISGAVEVKGGKIISVVEEDDWRENARSKHIINYGEAVIMPGLIDVHAHLDDPGRAEWEGFPSGTMAAAAGGITTLIDMPLNSFPSTVSEETLKLKTNAAKGRIFVDVGFWGGLVPENAFNATSLECLLKAGALGLKVCSCTSDG</sequence>
<organism evidence="3 4">
    <name type="scientific">Fraxinus pennsylvanica</name>
    <dbReference type="NCBI Taxonomy" id="56036"/>
    <lineage>
        <taxon>Eukaryota</taxon>
        <taxon>Viridiplantae</taxon>
        <taxon>Streptophyta</taxon>
        <taxon>Embryophyta</taxon>
        <taxon>Tracheophyta</taxon>
        <taxon>Spermatophyta</taxon>
        <taxon>Magnoliopsida</taxon>
        <taxon>eudicotyledons</taxon>
        <taxon>Gunneridae</taxon>
        <taxon>Pentapetalae</taxon>
        <taxon>asterids</taxon>
        <taxon>lamiids</taxon>
        <taxon>Lamiales</taxon>
        <taxon>Oleaceae</taxon>
        <taxon>Oleeae</taxon>
        <taxon>Fraxinus</taxon>
    </lineage>
</organism>